<sequence length="218" mass="24344">MVRGVTVSADKTAFQVERIAFFSDAVFAIAITLMIIEVKPPHLHGAYHEQLMQLAALTPMFIGVALSFALIGVFWYRHHQLFRSITNYTTGFIVRNLVVLGTIIFIPFSTAFNFENGLDHGNVAIVFYCLNYFAASLANLILFRYALDPANGVSDGDVGIDHRSLFSELEFPLIVFVFAIVLSFIHPQLAPIGFALFAMQGMYTKFRSPKPRLASEAR</sequence>
<gene>
    <name evidence="14" type="ORF">BGO89_00895</name>
</gene>
<evidence type="ECO:0000256" key="9">
    <source>
        <dbReference type="ARBA" id="ARBA00023065"/>
    </source>
</evidence>
<evidence type="ECO:0000256" key="5">
    <source>
        <dbReference type="ARBA" id="ARBA00022692"/>
    </source>
</evidence>
<feature type="transmembrane region" description="Helical" evidence="13">
    <location>
        <begin position="126"/>
        <end position="147"/>
    </location>
</feature>
<protein>
    <recommendedName>
        <fullName evidence="16">DUF1211 domain-containing membrane protein</fullName>
    </recommendedName>
</protein>
<dbReference type="PANTHER" id="PTHR31462">
    <property type="entry name" value="ENDOSOMAL/LYSOSOMAL POTASSIUM CHANNEL TMEM175"/>
    <property type="match status" value="1"/>
</dbReference>
<keyword evidence="10 13" id="KW-0472">Membrane</keyword>
<evidence type="ECO:0000256" key="4">
    <source>
        <dbReference type="ARBA" id="ARBA00022538"/>
    </source>
</evidence>
<keyword evidence="8 13" id="KW-1133">Transmembrane helix</keyword>
<feature type="transmembrane region" description="Helical" evidence="13">
    <location>
        <begin position="96"/>
        <end position="114"/>
    </location>
</feature>
<keyword evidence="3" id="KW-0813">Transport</keyword>
<evidence type="ECO:0000256" key="8">
    <source>
        <dbReference type="ARBA" id="ARBA00022989"/>
    </source>
</evidence>
<keyword evidence="11" id="KW-0407">Ion channel</keyword>
<dbReference type="EMBL" id="MKVH01000002">
    <property type="protein sequence ID" value="OJX61179.1"/>
    <property type="molecule type" value="Genomic_DNA"/>
</dbReference>
<dbReference type="Pfam" id="PF06736">
    <property type="entry name" value="TMEM175"/>
    <property type="match status" value="1"/>
</dbReference>
<name>A0A1M3L6S2_9BACT</name>
<comment type="caution">
    <text evidence="14">The sequence shown here is derived from an EMBL/GenBank/DDBJ whole genome shotgun (WGS) entry which is preliminary data.</text>
</comment>
<evidence type="ECO:0000256" key="11">
    <source>
        <dbReference type="ARBA" id="ARBA00023303"/>
    </source>
</evidence>
<dbReference type="PANTHER" id="PTHR31462:SF5">
    <property type="entry name" value="ENDOSOMAL_LYSOSOMAL PROTON CHANNEL TMEM175"/>
    <property type="match status" value="1"/>
</dbReference>
<evidence type="ECO:0000256" key="2">
    <source>
        <dbReference type="ARBA" id="ARBA00006920"/>
    </source>
</evidence>
<feature type="transmembrane region" description="Helical" evidence="13">
    <location>
        <begin position="173"/>
        <end position="198"/>
    </location>
</feature>
<evidence type="ECO:0000256" key="10">
    <source>
        <dbReference type="ARBA" id="ARBA00023136"/>
    </source>
</evidence>
<evidence type="ECO:0000256" key="12">
    <source>
        <dbReference type="ARBA" id="ARBA00034430"/>
    </source>
</evidence>
<keyword evidence="6" id="KW-0631">Potassium channel</keyword>
<comment type="catalytic activity">
    <reaction evidence="12">
        <text>K(+)(in) = K(+)(out)</text>
        <dbReference type="Rhea" id="RHEA:29463"/>
        <dbReference type="ChEBI" id="CHEBI:29103"/>
    </reaction>
</comment>
<keyword evidence="5 13" id="KW-0812">Transmembrane</keyword>
<evidence type="ECO:0000256" key="1">
    <source>
        <dbReference type="ARBA" id="ARBA00004141"/>
    </source>
</evidence>
<organism evidence="14 15">
    <name type="scientific">Candidatus Kapaibacterium thiocyanatum</name>
    <dbReference type="NCBI Taxonomy" id="1895771"/>
    <lineage>
        <taxon>Bacteria</taxon>
        <taxon>Pseudomonadati</taxon>
        <taxon>Candidatus Kapaibacteriota</taxon>
        <taxon>Candidatus Kapaibacteriia</taxon>
        <taxon>Candidatus Kapaibacteriales</taxon>
        <taxon>Candidatus Kapaibacteriaceae</taxon>
        <taxon>Candidatus Kapaibacterium</taxon>
    </lineage>
</organism>
<feature type="transmembrane region" description="Helical" evidence="13">
    <location>
        <begin position="51"/>
        <end position="76"/>
    </location>
</feature>
<dbReference type="InterPro" id="IPR010617">
    <property type="entry name" value="TMEM175-like"/>
</dbReference>
<dbReference type="STRING" id="1895771.BGO89_00895"/>
<evidence type="ECO:0000256" key="6">
    <source>
        <dbReference type="ARBA" id="ARBA00022826"/>
    </source>
</evidence>
<evidence type="ECO:0000256" key="13">
    <source>
        <dbReference type="SAM" id="Phobius"/>
    </source>
</evidence>
<dbReference type="GO" id="GO:0015252">
    <property type="term" value="F:proton channel activity"/>
    <property type="evidence" value="ECO:0007669"/>
    <property type="project" value="InterPro"/>
</dbReference>
<dbReference type="Proteomes" id="UP000184233">
    <property type="component" value="Unassembled WGS sequence"/>
</dbReference>
<keyword evidence="7" id="KW-0630">Potassium</keyword>
<evidence type="ECO:0008006" key="16">
    <source>
        <dbReference type="Google" id="ProtNLM"/>
    </source>
</evidence>
<evidence type="ECO:0000313" key="15">
    <source>
        <dbReference type="Proteomes" id="UP000184233"/>
    </source>
</evidence>
<keyword evidence="4" id="KW-0633">Potassium transport</keyword>
<evidence type="ECO:0000256" key="7">
    <source>
        <dbReference type="ARBA" id="ARBA00022958"/>
    </source>
</evidence>
<comment type="similarity">
    <text evidence="2">Belongs to the TMEM175 family.</text>
</comment>
<reference evidence="14 15" key="1">
    <citation type="submission" date="2016-09" db="EMBL/GenBank/DDBJ databases">
        <title>Genome-resolved meta-omics ties microbial dynamics to process performance in biotechnology for thiocyanate degradation.</title>
        <authorList>
            <person name="Kantor R.S."/>
            <person name="Huddy R.J."/>
            <person name="Iyer R."/>
            <person name="Thomas B.C."/>
            <person name="Brown C.T."/>
            <person name="Anantharaman K."/>
            <person name="Tringe S."/>
            <person name="Hettich R.L."/>
            <person name="Harrison S.T."/>
            <person name="Banfield J.F."/>
        </authorList>
    </citation>
    <scope>NUCLEOTIDE SEQUENCE [LARGE SCALE GENOMIC DNA]</scope>
    <source>
        <strain evidence="14">59-99</strain>
    </source>
</reference>
<proteinExistence type="inferred from homology"/>
<dbReference type="GO" id="GO:0016020">
    <property type="term" value="C:membrane"/>
    <property type="evidence" value="ECO:0007669"/>
    <property type="project" value="UniProtKB-SubCell"/>
</dbReference>
<dbReference type="GO" id="GO:0005267">
    <property type="term" value="F:potassium channel activity"/>
    <property type="evidence" value="ECO:0007669"/>
    <property type="project" value="UniProtKB-KW"/>
</dbReference>
<comment type="subcellular location">
    <subcellularLocation>
        <location evidence="1">Membrane</location>
        <topology evidence="1">Multi-pass membrane protein</topology>
    </subcellularLocation>
</comment>
<accession>A0A1M3L6S2</accession>
<evidence type="ECO:0000256" key="3">
    <source>
        <dbReference type="ARBA" id="ARBA00022448"/>
    </source>
</evidence>
<dbReference type="AlphaFoldDB" id="A0A1M3L6S2"/>
<evidence type="ECO:0000313" key="14">
    <source>
        <dbReference type="EMBL" id="OJX61179.1"/>
    </source>
</evidence>
<keyword evidence="9" id="KW-0406">Ion transport</keyword>
<feature type="transmembrane region" description="Helical" evidence="13">
    <location>
        <begin position="20"/>
        <end position="39"/>
    </location>
</feature>